<evidence type="ECO:0000313" key="2">
    <source>
        <dbReference type="Proteomes" id="UP000279386"/>
    </source>
</evidence>
<reference evidence="1 2" key="1">
    <citation type="submission" date="2016-07" db="EMBL/GenBank/DDBJ databases">
        <authorList>
            <person name="Millard A."/>
        </authorList>
    </citation>
    <scope>NUCLEOTIDE SEQUENCE [LARGE SCALE GENOMIC DNA]</scope>
</reference>
<accession>A0A1C3S7I9</accession>
<protein>
    <recommendedName>
        <fullName evidence="3">Baseplate hub subunit</fullName>
    </recommendedName>
</protein>
<name>A0A1C3S7I9_9CAUD</name>
<organism evidence="1 2">
    <name type="scientific">Escherichia phage vB_Eco_slurp01</name>
    <dbReference type="NCBI Taxonomy" id="1874688"/>
    <lineage>
        <taxon>Viruses</taxon>
        <taxon>Duplodnaviria</taxon>
        <taxon>Heunggongvirae</taxon>
        <taxon>Uroviricota</taxon>
        <taxon>Caudoviricetes</taxon>
        <taxon>Asteriusvirus</taxon>
        <taxon>Asteriusvirus PBECO4</taxon>
    </lineage>
</organism>
<dbReference type="InterPro" id="IPR024364">
    <property type="entry name" value="Baseplate_phage_T4-like"/>
</dbReference>
<dbReference type="Pfam" id="PF12322">
    <property type="entry name" value="T4_baseplate"/>
    <property type="match status" value="1"/>
</dbReference>
<sequence length="278" mass="31566">MAMNPLAKYTKIEEISTKLVTNGVIPYKEGVLGPKGVKCGVCARSARDEMTLNTPDMLLNGDAVSRVIENCVPNVIDADELYVNDVEMLLIAIKVASKEETYDINVVCPECEKEGRFERNLSYLLETAQAFEEIPSIDLDNGLRLEFRPLTWKEYSSFAERMFSEQQKTKFLETADIDKDEKVKIFSEVFENMAQLNFDMIGGVIAKIITPDGDEVVEKEFINEWLGQQSKGVLKLIREKMDEVLEIGVSHSIEVECDGCNHQWEIDGLKYDPSHFFE</sequence>
<evidence type="ECO:0000313" key="1">
    <source>
        <dbReference type="EMBL" id="SCA80470.1"/>
    </source>
</evidence>
<gene>
    <name evidence="1" type="ORF">PSLUR01_00493</name>
</gene>
<dbReference type="Proteomes" id="UP000279386">
    <property type="component" value="Segment"/>
</dbReference>
<dbReference type="EMBL" id="LT603033">
    <property type="protein sequence ID" value="SCA80470.1"/>
    <property type="molecule type" value="Genomic_DNA"/>
</dbReference>
<evidence type="ECO:0008006" key="3">
    <source>
        <dbReference type="Google" id="ProtNLM"/>
    </source>
</evidence>
<proteinExistence type="predicted"/>